<sequence>MASVSWEAYGGARQTHRRLMNVPQGSPLIDTVDANSCVPTWAIGSADTAARCGAAEWPCTPTSTPIASTAAAADEATQVISRVRRRRLCTAASNDGNNSGDSPEATTVGADSLIAATSSRSSWDSRAGTPQSSVTAPRHSGQPARCASNSRRSAADNAPNT</sequence>
<evidence type="ECO:0000313" key="2">
    <source>
        <dbReference type="EMBL" id="CKS82266.1"/>
    </source>
</evidence>
<evidence type="ECO:0000313" key="3">
    <source>
        <dbReference type="Proteomes" id="UP000050164"/>
    </source>
</evidence>
<evidence type="ECO:0000256" key="1">
    <source>
        <dbReference type="SAM" id="MobiDB-lite"/>
    </source>
</evidence>
<organism evidence="2 3">
    <name type="scientific">Mycobacterium tuberculosis</name>
    <dbReference type="NCBI Taxonomy" id="1773"/>
    <lineage>
        <taxon>Bacteria</taxon>
        <taxon>Bacillati</taxon>
        <taxon>Actinomycetota</taxon>
        <taxon>Actinomycetes</taxon>
        <taxon>Mycobacteriales</taxon>
        <taxon>Mycobacteriaceae</taxon>
        <taxon>Mycobacterium</taxon>
        <taxon>Mycobacterium tuberculosis complex</taxon>
    </lineage>
</organism>
<dbReference type="EMBL" id="CNFT01001082">
    <property type="protein sequence ID" value="CKS82266.1"/>
    <property type="molecule type" value="Genomic_DNA"/>
</dbReference>
<feature type="compositionally biased region" description="Polar residues" evidence="1">
    <location>
        <begin position="91"/>
        <end position="105"/>
    </location>
</feature>
<dbReference type="AlphaFoldDB" id="A0A655AIF4"/>
<reference evidence="2 3" key="1">
    <citation type="submission" date="2015-03" db="EMBL/GenBank/DDBJ databases">
        <authorList>
            <consortium name="Pathogen Informatics"/>
        </authorList>
    </citation>
    <scope>NUCLEOTIDE SEQUENCE [LARGE SCALE GENOMIC DNA]</scope>
    <source>
        <strain evidence="2 3">Bir 185</strain>
    </source>
</reference>
<feature type="compositionally biased region" description="Polar residues" evidence="1">
    <location>
        <begin position="115"/>
        <end position="135"/>
    </location>
</feature>
<accession>A0A655AIF4</accession>
<feature type="region of interest" description="Disordered" evidence="1">
    <location>
        <begin position="90"/>
        <end position="161"/>
    </location>
</feature>
<protein>
    <submittedName>
        <fullName evidence="2">Uncharacterized protein</fullName>
    </submittedName>
</protein>
<gene>
    <name evidence="2" type="ORF">ERS027659_03607</name>
</gene>
<feature type="compositionally biased region" description="Low complexity" evidence="1">
    <location>
        <begin position="144"/>
        <end position="161"/>
    </location>
</feature>
<name>A0A655AIF4_MYCTX</name>
<proteinExistence type="predicted"/>
<dbReference type="Proteomes" id="UP000050164">
    <property type="component" value="Unassembled WGS sequence"/>
</dbReference>